<name>A0A4Q0YFW6_9BACT</name>
<dbReference type="PANTHER" id="PTHR42923:SF17">
    <property type="entry name" value="AMINE OXIDASE DOMAIN-CONTAINING PROTEIN"/>
    <property type="match status" value="1"/>
</dbReference>
<dbReference type="PANTHER" id="PTHR42923">
    <property type="entry name" value="PROTOPORPHYRINOGEN OXIDASE"/>
    <property type="match status" value="1"/>
</dbReference>
<dbReference type="GO" id="GO:0016491">
    <property type="term" value="F:oxidoreductase activity"/>
    <property type="evidence" value="ECO:0007669"/>
    <property type="project" value="TreeGrafter"/>
</dbReference>
<comment type="caution">
    <text evidence="1">The sequence shown here is derived from an EMBL/GenBank/DDBJ whole genome shotgun (WGS) entry which is preliminary data.</text>
</comment>
<reference evidence="1 2" key="1">
    <citation type="submission" date="2017-10" db="EMBL/GenBank/DDBJ databases">
        <title>Genomics of the genus Arcobacter.</title>
        <authorList>
            <person name="Perez-Cataluna A."/>
            <person name="Figueras M.J."/>
        </authorList>
    </citation>
    <scope>NUCLEOTIDE SEQUENCE [LARGE SCALE GENOMIC DNA]</scope>
    <source>
        <strain evidence="1 2">CECT 8993</strain>
    </source>
</reference>
<dbReference type="Pfam" id="PF13450">
    <property type="entry name" value="NAD_binding_8"/>
    <property type="match status" value="1"/>
</dbReference>
<dbReference type="InterPro" id="IPR036188">
    <property type="entry name" value="FAD/NAD-bd_sf"/>
</dbReference>
<gene>
    <name evidence="1" type="ORF">CRV08_02090</name>
</gene>
<dbReference type="Proteomes" id="UP000290172">
    <property type="component" value="Unassembled WGS sequence"/>
</dbReference>
<dbReference type="EMBL" id="PDKJ01000002">
    <property type="protein sequence ID" value="RXJ69516.1"/>
    <property type="molecule type" value="Genomic_DNA"/>
</dbReference>
<evidence type="ECO:0000313" key="2">
    <source>
        <dbReference type="Proteomes" id="UP000290172"/>
    </source>
</evidence>
<dbReference type="Gene3D" id="1.10.405.20">
    <property type="match status" value="1"/>
</dbReference>
<organism evidence="1 2">
    <name type="scientific">Halarcobacter ebronensis</name>
    <dbReference type="NCBI Taxonomy" id="1462615"/>
    <lineage>
        <taxon>Bacteria</taxon>
        <taxon>Pseudomonadati</taxon>
        <taxon>Campylobacterota</taxon>
        <taxon>Epsilonproteobacteria</taxon>
        <taxon>Campylobacterales</taxon>
        <taxon>Arcobacteraceae</taxon>
        <taxon>Halarcobacter</taxon>
    </lineage>
</organism>
<dbReference type="AlphaFoldDB" id="A0A4Q0YFW6"/>
<proteinExistence type="predicted"/>
<protein>
    <submittedName>
        <fullName evidence="1">FAD-dependent oxidoreductase</fullName>
    </submittedName>
</protein>
<dbReference type="Gene3D" id="3.50.50.60">
    <property type="entry name" value="FAD/NAD(P)-binding domain"/>
    <property type="match status" value="1"/>
</dbReference>
<sequence>MEKRFKIAVLGGGISGLSTAYLLSKKHEVDLYEKEPRLGGHARTTMVEEDGKKFGVDTGFLVFNYETYPLLSKLFSMLDVKIENSDMSFAFWDTKTNIAYNGQSLGGMFIQKRNIFNFKHYKMIFDILKFNKNANEDLEKNSSNLDKSLGEYLKPYSRYFKERYLIPMGASIWSTPSDKMNEFPARTFLTFFKNHGLLGVDTHHQWLTVSGGSINYVNKIQMQISGKVIVNSDVIKIRRKKDLVELIHQDGKKSLYDKVILAMHAPEALEILEDASEDEKKVLSCFKYKQNDALLHNDTTALYPKKEAYAAWNYKTEGKDSSITLSYWINKLQNLQSNKDYFVSLNETKNLSNVIEKISYSHPQFDQKAIDMQKQRGIINGQNNTYYAGAYWRYGFHEDGLYSANTIAKEFGCEL</sequence>
<dbReference type="SUPFAM" id="SSF51905">
    <property type="entry name" value="FAD/NAD(P)-binding domain"/>
    <property type="match status" value="1"/>
</dbReference>
<dbReference type="InterPro" id="IPR050464">
    <property type="entry name" value="Zeta_carotene_desat/Oxidored"/>
</dbReference>
<evidence type="ECO:0000313" key="1">
    <source>
        <dbReference type="EMBL" id="RXJ69516.1"/>
    </source>
</evidence>
<dbReference type="RefSeq" id="WP_128978585.1">
    <property type="nucleotide sequence ID" value="NZ_PDKJ01000002.1"/>
</dbReference>
<dbReference type="Gene3D" id="3.30.70.1990">
    <property type="match status" value="1"/>
</dbReference>
<accession>A0A4Q0YFW6</accession>